<feature type="region of interest" description="Disordered" evidence="1">
    <location>
        <begin position="131"/>
        <end position="189"/>
    </location>
</feature>
<proteinExistence type="predicted"/>
<feature type="region of interest" description="Disordered" evidence="1">
    <location>
        <begin position="52"/>
        <end position="77"/>
    </location>
</feature>
<feature type="compositionally biased region" description="Basic and acidic residues" evidence="1">
    <location>
        <begin position="8"/>
        <end position="29"/>
    </location>
</feature>
<keyword evidence="3" id="KW-1185">Reference proteome</keyword>
<reference evidence="2 3" key="1">
    <citation type="submission" date="2024-01" db="EMBL/GenBank/DDBJ databases">
        <title>The genome of the rayed Mediterranean limpet Patella caerulea (Linnaeus, 1758).</title>
        <authorList>
            <person name="Anh-Thu Weber A."/>
            <person name="Halstead-Nussloch G."/>
        </authorList>
    </citation>
    <scope>NUCLEOTIDE SEQUENCE [LARGE SCALE GENOMIC DNA]</scope>
    <source>
        <strain evidence="2">AATW-2023a</strain>
        <tissue evidence="2">Whole specimen</tissue>
    </source>
</reference>
<feature type="compositionally biased region" description="Basic and acidic residues" evidence="1">
    <location>
        <begin position="180"/>
        <end position="189"/>
    </location>
</feature>
<evidence type="ECO:0000313" key="3">
    <source>
        <dbReference type="Proteomes" id="UP001347796"/>
    </source>
</evidence>
<feature type="compositionally biased region" description="Basic and acidic residues" evidence="1">
    <location>
        <begin position="133"/>
        <end position="144"/>
    </location>
</feature>
<accession>A0AAN8JA57</accession>
<gene>
    <name evidence="2" type="ORF">SNE40_016910</name>
</gene>
<evidence type="ECO:0000313" key="2">
    <source>
        <dbReference type="EMBL" id="KAK6173467.1"/>
    </source>
</evidence>
<protein>
    <submittedName>
        <fullName evidence="2">Uncharacterized protein</fullName>
    </submittedName>
</protein>
<feature type="compositionally biased region" description="Polar residues" evidence="1">
    <location>
        <begin position="58"/>
        <end position="73"/>
    </location>
</feature>
<sequence length="189" mass="22221">MNVNGSPDGHESYKQRQIQKDSINREMKSHQMNSAQDKLLELSNLRLDKILDKEARSSRNTTRGIQQEQQSIHKCTPPTEIWLKQHEAQYQAWKDREREKLLKRHKSVIKSYRLPSEESCERQLKLVRSKTFLARDKSPPELKRRGSVHTRPTEGTDEPTIMRPRRRTSRRNTVSFSDVSSRRSSVDSL</sequence>
<dbReference type="AlphaFoldDB" id="A0AAN8JA57"/>
<dbReference type="EMBL" id="JAZGQO010000011">
    <property type="protein sequence ID" value="KAK6173467.1"/>
    <property type="molecule type" value="Genomic_DNA"/>
</dbReference>
<organism evidence="2 3">
    <name type="scientific">Patella caerulea</name>
    <name type="common">Rayed Mediterranean limpet</name>
    <dbReference type="NCBI Taxonomy" id="87958"/>
    <lineage>
        <taxon>Eukaryota</taxon>
        <taxon>Metazoa</taxon>
        <taxon>Spiralia</taxon>
        <taxon>Lophotrochozoa</taxon>
        <taxon>Mollusca</taxon>
        <taxon>Gastropoda</taxon>
        <taxon>Patellogastropoda</taxon>
        <taxon>Patelloidea</taxon>
        <taxon>Patellidae</taxon>
        <taxon>Patella</taxon>
    </lineage>
</organism>
<name>A0AAN8JA57_PATCE</name>
<comment type="caution">
    <text evidence="2">The sequence shown here is derived from an EMBL/GenBank/DDBJ whole genome shotgun (WGS) entry which is preliminary data.</text>
</comment>
<dbReference type="Proteomes" id="UP001347796">
    <property type="component" value="Unassembled WGS sequence"/>
</dbReference>
<evidence type="ECO:0000256" key="1">
    <source>
        <dbReference type="SAM" id="MobiDB-lite"/>
    </source>
</evidence>
<feature type="region of interest" description="Disordered" evidence="1">
    <location>
        <begin position="1"/>
        <end position="35"/>
    </location>
</feature>